<reference evidence="2 3" key="1">
    <citation type="submission" date="2022-10" db="EMBL/GenBank/DDBJ databases">
        <title>Draft genome sequence of Streptomyces sp. YSPA8.</title>
        <authorList>
            <person name="Moriuchi R."/>
            <person name="Dohra H."/>
            <person name="Yamamura H."/>
            <person name="Kodani S."/>
        </authorList>
    </citation>
    <scope>NUCLEOTIDE SEQUENCE [LARGE SCALE GENOMIC DNA]</scope>
    <source>
        <strain evidence="2 3">YSPA8</strain>
        <plasmid evidence="2 3">pYSPA8-1</plasmid>
    </source>
</reference>
<proteinExistence type="predicted"/>
<geneLocation type="plasmid" evidence="2 3">
    <name>pYSPA8-1</name>
</geneLocation>
<evidence type="ECO:0000313" key="2">
    <source>
        <dbReference type="EMBL" id="BDT39534.1"/>
    </source>
</evidence>
<accession>A0AA86MG60</accession>
<dbReference type="Proteomes" id="UP001291653">
    <property type="component" value="Plasmid pYSPA8-1"/>
</dbReference>
<dbReference type="EMBL" id="LC735414">
    <property type="protein sequence ID" value="BDT39534.1"/>
    <property type="molecule type" value="Genomic_DNA"/>
</dbReference>
<protein>
    <submittedName>
        <fullName evidence="2">Uncharacterized protein</fullName>
    </submittedName>
</protein>
<keyword evidence="3" id="KW-1185">Reference proteome</keyword>
<evidence type="ECO:0000256" key="1">
    <source>
        <dbReference type="SAM" id="MobiDB-lite"/>
    </source>
</evidence>
<gene>
    <name evidence="2" type="ORF">SYYSPA8_37080</name>
</gene>
<keyword evidence="2" id="KW-0614">Plasmid</keyword>
<evidence type="ECO:0000313" key="3">
    <source>
        <dbReference type="Proteomes" id="UP001291653"/>
    </source>
</evidence>
<dbReference type="AlphaFoldDB" id="A0AA86MG60"/>
<dbReference type="RefSeq" id="WP_323451893.1">
    <property type="nucleotide sequence ID" value="NZ_LC735414.1"/>
</dbReference>
<feature type="region of interest" description="Disordered" evidence="1">
    <location>
        <begin position="53"/>
        <end position="75"/>
    </location>
</feature>
<sequence>MPVPLPGTSVAGGAGDQLAALLARLATTRTDISAGSDLLLLVEDDGAVTEVVLDPEENETHEEPWTPPDEDEAVG</sequence>
<name>A0AA86MG60_9ACTN</name>
<organism evidence="2 3">
    <name type="scientific">Streptomyces yaizuensis</name>
    <dbReference type="NCBI Taxonomy" id="2989713"/>
    <lineage>
        <taxon>Bacteria</taxon>
        <taxon>Bacillati</taxon>
        <taxon>Actinomycetota</taxon>
        <taxon>Actinomycetes</taxon>
        <taxon>Kitasatosporales</taxon>
        <taxon>Streptomycetaceae</taxon>
        <taxon>Streptomyces</taxon>
    </lineage>
</organism>